<evidence type="ECO:0000313" key="1">
    <source>
        <dbReference type="EMBL" id="ANE03119.1"/>
    </source>
</evidence>
<dbReference type="Gene3D" id="1.10.150.20">
    <property type="entry name" value="5' to 3' exonuclease, C-terminal subdomain"/>
    <property type="match status" value="1"/>
</dbReference>
<evidence type="ECO:0008006" key="3">
    <source>
        <dbReference type="Google" id="ProtNLM"/>
    </source>
</evidence>
<dbReference type="AlphaFoldDB" id="A0A172QR17"/>
<sequence>MTDYSQVSGTAAPLHRALMAAGYPELESLNGVSYESLISLHGVGKVGLDRVQEALKELGMSLTFP</sequence>
<protein>
    <recommendedName>
        <fullName evidence="3">DNA-binding protein</fullName>
    </recommendedName>
</protein>
<evidence type="ECO:0000313" key="2">
    <source>
        <dbReference type="Proteomes" id="UP000076929"/>
    </source>
</evidence>
<organism evidence="1 2">
    <name type="scientific">Corynebacterium crudilactis</name>
    <dbReference type="NCBI Taxonomy" id="1652495"/>
    <lineage>
        <taxon>Bacteria</taxon>
        <taxon>Bacillati</taxon>
        <taxon>Actinomycetota</taxon>
        <taxon>Actinomycetes</taxon>
        <taxon>Mycobacteriales</taxon>
        <taxon>Corynebacteriaceae</taxon>
        <taxon>Corynebacterium</taxon>
    </lineage>
</organism>
<dbReference type="Proteomes" id="UP000076929">
    <property type="component" value="Chromosome"/>
</dbReference>
<name>A0A172QR17_9CORY</name>
<accession>A0A172QR17</accession>
<keyword evidence="2" id="KW-1185">Reference proteome</keyword>
<dbReference type="KEGG" id="ccjz:ccrud_02100"/>
<proteinExistence type="predicted"/>
<dbReference type="STRING" id="1652495.ccrud_02100"/>
<dbReference type="EMBL" id="CP015622">
    <property type="protein sequence ID" value="ANE03119.1"/>
    <property type="molecule type" value="Genomic_DNA"/>
</dbReference>
<dbReference type="SUPFAM" id="SSF47789">
    <property type="entry name" value="C-terminal domain of RNA polymerase alpha subunit"/>
    <property type="match status" value="1"/>
</dbReference>
<gene>
    <name evidence="1" type="ORF">ccrud_02100</name>
</gene>
<reference evidence="1 2" key="1">
    <citation type="submission" date="2016-05" db="EMBL/GenBank/DDBJ databases">
        <title>Complete genome sequence of Corynebacterium crudilactis, a new Corynebacterium species isolated from raw cow's milk.</title>
        <authorList>
            <person name="Christian R."/>
            <person name="Zimmermann J."/>
            <person name="Lipski A."/>
            <person name="Kalinowski J."/>
        </authorList>
    </citation>
    <scope>NUCLEOTIDE SEQUENCE [LARGE SCALE GENOMIC DNA]</scope>
    <source>
        <strain evidence="1 2">JZ16</strain>
    </source>
</reference>